<dbReference type="UniPathway" id="UPA00143"/>
<gene>
    <name evidence="10" type="primary">LOC104586253</name>
</gene>
<protein>
    <submittedName>
        <fullName evidence="10">RING-H2 finger protein ATL78-like</fullName>
    </submittedName>
</protein>
<evidence type="ECO:0000313" key="9">
    <source>
        <dbReference type="Proteomes" id="UP000189703"/>
    </source>
</evidence>
<dbReference type="OrthoDB" id="8062037at2759"/>
<keyword evidence="4" id="KW-0479">Metal-binding</keyword>
<keyword evidence="3" id="KW-0812">Transmembrane</keyword>
<dbReference type="PANTHER" id="PTHR46905:SF7">
    <property type="entry name" value="RING-H2 FINGER PROTEIN ATL78"/>
    <property type="match status" value="1"/>
</dbReference>
<comment type="subcellular location">
    <subcellularLocation>
        <location evidence="1">Membrane</location>
        <topology evidence="1">Single-pass membrane protein</topology>
    </subcellularLocation>
</comment>
<dbReference type="InterPro" id="IPR001841">
    <property type="entry name" value="Znf_RING"/>
</dbReference>
<dbReference type="KEGG" id="nnu:104586253"/>
<dbReference type="Pfam" id="PF13639">
    <property type="entry name" value="zf-RING_2"/>
    <property type="match status" value="1"/>
</dbReference>
<evidence type="ECO:0000256" key="2">
    <source>
        <dbReference type="ARBA" id="ARBA00022679"/>
    </source>
</evidence>
<evidence type="ECO:0000256" key="1">
    <source>
        <dbReference type="ARBA" id="ARBA00004167"/>
    </source>
</evidence>
<evidence type="ECO:0000313" key="10">
    <source>
        <dbReference type="RefSeq" id="XP_010241725.1"/>
    </source>
</evidence>
<dbReference type="AlphaFoldDB" id="A0A1U7Z4M2"/>
<dbReference type="GeneID" id="104586253"/>
<accession>A0A1U7Z4M2</accession>
<dbReference type="eggNOG" id="KOG0800">
    <property type="taxonomic scope" value="Eukaryota"/>
</dbReference>
<dbReference type="SUPFAM" id="SSF57850">
    <property type="entry name" value="RING/U-box"/>
    <property type="match status" value="1"/>
</dbReference>
<keyword evidence="6" id="KW-1133">Transmembrane helix</keyword>
<dbReference type="GO" id="GO:0016567">
    <property type="term" value="P:protein ubiquitination"/>
    <property type="evidence" value="ECO:0007669"/>
    <property type="project" value="UniProtKB-UniPathway"/>
</dbReference>
<dbReference type="CDD" id="cd16461">
    <property type="entry name" value="RING-H2_EL5-like"/>
    <property type="match status" value="1"/>
</dbReference>
<dbReference type="GO" id="GO:0004842">
    <property type="term" value="F:ubiquitin-protein transferase activity"/>
    <property type="evidence" value="ECO:0000318"/>
    <property type="project" value="GO_Central"/>
</dbReference>
<keyword evidence="9" id="KW-1185">Reference proteome</keyword>
<evidence type="ECO:0000256" key="5">
    <source>
        <dbReference type="ARBA" id="ARBA00022833"/>
    </source>
</evidence>
<dbReference type="RefSeq" id="XP_010241725.1">
    <property type="nucleotide sequence ID" value="XM_010243423.1"/>
</dbReference>
<keyword evidence="7" id="KW-0472">Membrane</keyword>
<evidence type="ECO:0000256" key="8">
    <source>
        <dbReference type="ARBA" id="ARBA00024209"/>
    </source>
</evidence>
<evidence type="ECO:0000256" key="7">
    <source>
        <dbReference type="ARBA" id="ARBA00023136"/>
    </source>
</evidence>
<evidence type="ECO:0000256" key="6">
    <source>
        <dbReference type="ARBA" id="ARBA00022989"/>
    </source>
</evidence>
<sequence>MFPSSSSADPSQLIQIVPRYVHSRRLLLHNSHYQSPGKAPPPAGTANVLDSSDSSDPYTTGSSLDANVIMILSVLLCALICALGLNSIIRCALRWSSRVTSNTTSQKLANTGVKRKALKAFPTLTYSAGLELPGLDSACAICLSEFCPGERVRILPKCKHGFHIRCIDKWLSSHSSCPTCRHCLIETCQKIVGCNSQVSSSETTMTTSPEPAFAGGIVPLEREDFIRGHQGIC</sequence>
<proteinExistence type="inferred from homology"/>
<dbReference type="SMART" id="SM00184">
    <property type="entry name" value="RING"/>
    <property type="match status" value="1"/>
</dbReference>
<reference evidence="10" key="1">
    <citation type="submission" date="2025-08" db="UniProtKB">
        <authorList>
            <consortium name="RefSeq"/>
        </authorList>
    </citation>
    <scope>IDENTIFICATION</scope>
</reference>
<dbReference type="GO" id="GO:0046872">
    <property type="term" value="F:metal ion binding"/>
    <property type="evidence" value="ECO:0007669"/>
    <property type="project" value="UniProtKB-KW"/>
</dbReference>
<keyword evidence="2" id="KW-0808">Transferase</keyword>
<keyword evidence="5" id="KW-0862">Zinc</keyword>
<comment type="similarity">
    <text evidence="8">Belongs to the RING-type zinc finger family. ATL subfamily.</text>
</comment>
<dbReference type="Proteomes" id="UP000189703">
    <property type="component" value="Unplaced"/>
</dbReference>
<dbReference type="InterPro" id="IPR044602">
    <property type="entry name" value="ATL10/ATL72-79-like"/>
</dbReference>
<name>A0A1U7Z4M2_NELNU</name>
<dbReference type="PROSITE" id="PS50089">
    <property type="entry name" value="ZF_RING_2"/>
    <property type="match status" value="1"/>
</dbReference>
<organism evidence="9 10">
    <name type="scientific">Nelumbo nucifera</name>
    <name type="common">Sacred lotus</name>
    <dbReference type="NCBI Taxonomy" id="4432"/>
    <lineage>
        <taxon>Eukaryota</taxon>
        <taxon>Viridiplantae</taxon>
        <taxon>Streptophyta</taxon>
        <taxon>Embryophyta</taxon>
        <taxon>Tracheophyta</taxon>
        <taxon>Spermatophyta</taxon>
        <taxon>Magnoliopsida</taxon>
        <taxon>Proteales</taxon>
        <taxon>Nelumbonaceae</taxon>
        <taxon>Nelumbo</taxon>
    </lineage>
</organism>
<dbReference type="PANTHER" id="PTHR46905">
    <property type="entry name" value="RING-H2 FINGER PROTEIN ATL78"/>
    <property type="match status" value="1"/>
</dbReference>
<dbReference type="OMA" id="MFPIITY"/>
<evidence type="ECO:0000256" key="4">
    <source>
        <dbReference type="ARBA" id="ARBA00022723"/>
    </source>
</evidence>
<dbReference type="Gene3D" id="3.30.40.10">
    <property type="entry name" value="Zinc/RING finger domain, C3HC4 (zinc finger)"/>
    <property type="match status" value="1"/>
</dbReference>
<evidence type="ECO:0000256" key="3">
    <source>
        <dbReference type="ARBA" id="ARBA00022692"/>
    </source>
</evidence>
<dbReference type="InterPro" id="IPR013083">
    <property type="entry name" value="Znf_RING/FYVE/PHD"/>
</dbReference>
<dbReference type="GO" id="GO:0016020">
    <property type="term" value="C:membrane"/>
    <property type="evidence" value="ECO:0000318"/>
    <property type="project" value="GO_Central"/>
</dbReference>